<gene>
    <name evidence="2" type="ORF">EAG_15603</name>
</gene>
<evidence type="ECO:0000313" key="3">
    <source>
        <dbReference type="Proteomes" id="UP000000311"/>
    </source>
</evidence>
<keyword evidence="3" id="KW-1185">Reference proteome</keyword>
<dbReference type="Pfam" id="PF20168">
    <property type="entry name" value="PDS5"/>
    <property type="match status" value="1"/>
</dbReference>
<dbReference type="AlphaFoldDB" id="E2AJ16"/>
<dbReference type="EMBL" id="GL439921">
    <property type="protein sequence ID" value="EFN66605.1"/>
    <property type="molecule type" value="Genomic_DNA"/>
</dbReference>
<proteinExistence type="predicted"/>
<evidence type="ECO:0000313" key="2">
    <source>
        <dbReference type="EMBL" id="EFN66605.1"/>
    </source>
</evidence>
<dbReference type="InParanoid" id="E2AJ16"/>
<reference evidence="2 3" key="1">
    <citation type="journal article" date="2010" name="Science">
        <title>Genomic comparison of the ants Camponotus floridanus and Harpegnathos saltator.</title>
        <authorList>
            <person name="Bonasio R."/>
            <person name="Zhang G."/>
            <person name="Ye C."/>
            <person name="Mutti N.S."/>
            <person name="Fang X."/>
            <person name="Qin N."/>
            <person name="Donahue G."/>
            <person name="Yang P."/>
            <person name="Li Q."/>
            <person name="Li C."/>
            <person name="Zhang P."/>
            <person name="Huang Z."/>
            <person name="Berger S.L."/>
            <person name="Reinberg D."/>
            <person name="Wang J."/>
            <person name="Liebig J."/>
        </authorList>
    </citation>
    <scope>NUCLEOTIDE SEQUENCE [LARGE SCALE GENOMIC DNA]</scope>
    <source>
        <strain evidence="3">C129</strain>
    </source>
</reference>
<accession>E2AJ16</accession>
<dbReference type="OrthoDB" id="200660at2759"/>
<protein>
    <submittedName>
        <fullName evidence="2">Androgen-induced proliferation inhibitor</fullName>
    </submittedName>
</protein>
<organism evidence="3">
    <name type="scientific">Camponotus floridanus</name>
    <name type="common">Florida carpenter ant</name>
    <dbReference type="NCBI Taxonomy" id="104421"/>
    <lineage>
        <taxon>Eukaryota</taxon>
        <taxon>Metazoa</taxon>
        <taxon>Ecdysozoa</taxon>
        <taxon>Arthropoda</taxon>
        <taxon>Hexapoda</taxon>
        <taxon>Insecta</taxon>
        <taxon>Pterygota</taxon>
        <taxon>Neoptera</taxon>
        <taxon>Endopterygota</taxon>
        <taxon>Hymenoptera</taxon>
        <taxon>Apocrita</taxon>
        <taxon>Aculeata</taxon>
        <taxon>Formicoidea</taxon>
        <taxon>Formicidae</taxon>
        <taxon>Formicinae</taxon>
        <taxon>Camponotus</taxon>
    </lineage>
</organism>
<sequence>MTGQLPHILPDYMLVFAVPILAHDPEFTSYIMVSQLKVIQQCLWFILEPLITKNEYYCYGFYKNLVERMKSHKDALKPDNNEMNYKLWAVCDLAMNVIYTKTTNFDMKEFPSETRIPTMYFKRVDDMVANTKNYLPAEMQVNMTNPKGKGSFHNTHTVNEKPQRKTKSKQQKEVGIGPNETDARVR</sequence>
<evidence type="ECO:0000256" key="1">
    <source>
        <dbReference type="SAM" id="MobiDB-lite"/>
    </source>
</evidence>
<feature type="region of interest" description="Disordered" evidence="1">
    <location>
        <begin position="145"/>
        <end position="186"/>
    </location>
</feature>
<dbReference type="STRING" id="104421.E2AJ16"/>
<dbReference type="Proteomes" id="UP000000311">
    <property type="component" value="Unassembled WGS sequence"/>
</dbReference>
<name>E2AJ16_CAMFO</name>
<dbReference type="OMA" id="ENNGQAF"/>